<dbReference type="GO" id="GO:0043565">
    <property type="term" value="F:sequence-specific DNA binding"/>
    <property type="evidence" value="ECO:0007669"/>
    <property type="project" value="InterPro"/>
</dbReference>
<dbReference type="Pfam" id="PF12833">
    <property type="entry name" value="HTH_18"/>
    <property type="match status" value="1"/>
</dbReference>
<proteinExistence type="predicted"/>
<dbReference type="InterPro" id="IPR018060">
    <property type="entry name" value="HTH_AraC"/>
</dbReference>
<dbReference type="SUPFAM" id="SSF52317">
    <property type="entry name" value="Class I glutamine amidotransferase-like"/>
    <property type="match status" value="1"/>
</dbReference>
<dbReference type="CDD" id="cd03136">
    <property type="entry name" value="GATase1_AraC_ArgR_like"/>
    <property type="match status" value="1"/>
</dbReference>
<evidence type="ECO:0000256" key="3">
    <source>
        <dbReference type="ARBA" id="ARBA00023163"/>
    </source>
</evidence>
<dbReference type="InterPro" id="IPR029062">
    <property type="entry name" value="Class_I_gatase-like"/>
</dbReference>
<evidence type="ECO:0000259" key="4">
    <source>
        <dbReference type="PROSITE" id="PS01124"/>
    </source>
</evidence>
<dbReference type="OrthoDB" id="9803764at2"/>
<keyword evidence="6" id="KW-1185">Reference proteome</keyword>
<reference evidence="6" key="1">
    <citation type="submission" date="2016-10" db="EMBL/GenBank/DDBJ databases">
        <authorList>
            <person name="Varghese N."/>
            <person name="Submissions S."/>
        </authorList>
    </citation>
    <scope>NUCLEOTIDE SEQUENCE [LARGE SCALE GENOMIC DNA]</scope>
    <source>
        <strain evidence="6">CCM 7469</strain>
    </source>
</reference>
<dbReference type="InterPro" id="IPR020449">
    <property type="entry name" value="Tscrpt_reg_AraC-type_HTH"/>
</dbReference>
<dbReference type="InterPro" id="IPR009057">
    <property type="entry name" value="Homeodomain-like_sf"/>
</dbReference>
<evidence type="ECO:0000256" key="1">
    <source>
        <dbReference type="ARBA" id="ARBA00023015"/>
    </source>
</evidence>
<keyword evidence="3" id="KW-0804">Transcription</keyword>
<dbReference type="PRINTS" id="PR00032">
    <property type="entry name" value="HTHARAC"/>
</dbReference>
<dbReference type="PANTHER" id="PTHR43130">
    <property type="entry name" value="ARAC-FAMILY TRANSCRIPTIONAL REGULATOR"/>
    <property type="match status" value="1"/>
</dbReference>
<evidence type="ECO:0000256" key="2">
    <source>
        <dbReference type="ARBA" id="ARBA00023125"/>
    </source>
</evidence>
<dbReference type="EMBL" id="FNDS01000013">
    <property type="protein sequence ID" value="SDI61545.1"/>
    <property type="molecule type" value="Genomic_DNA"/>
</dbReference>
<name>A0A1G8M0Y9_9PSED</name>
<dbReference type="GO" id="GO:0009893">
    <property type="term" value="P:positive regulation of metabolic process"/>
    <property type="evidence" value="ECO:0007669"/>
    <property type="project" value="UniProtKB-ARBA"/>
</dbReference>
<gene>
    <name evidence="5" type="ORF">SAMN05216272_11311</name>
</gene>
<dbReference type="Gene3D" id="1.10.10.60">
    <property type="entry name" value="Homeodomain-like"/>
    <property type="match status" value="1"/>
</dbReference>
<dbReference type="PROSITE" id="PS00041">
    <property type="entry name" value="HTH_ARAC_FAMILY_1"/>
    <property type="match status" value="1"/>
</dbReference>
<dbReference type="Pfam" id="PF01965">
    <property type="entry name" value="DJ-1_PfpI"/>
    <property type="match status" value="1"/>
</dbReference>
<dbReference type="SUPFAM" id="SSF46689">
    <property type="entry name" value="Homeodomain-like"/>
    <property type="match status" value="2"/>
</dbReference>
<accession>A0A1G8M0Y9</accession>
<evidence type="ECO:0000313" key="6">
    <source>
        <dbReference type="Proteomes" id="UP000199636"/>
    </source>
</evidence>
<dbReference type="STRING" id="428992.SAMN05216272_11311"/>
<evidence type="ECO:0000313" key="5">
    <source>
        <dbReference type="EMBL" id="SDI61545.1"/>
    </source>
</evidence>
<dbReference type="SMART" id="SM00342">
    <property type="entry name" value="HTH_ARAC"/>
    <property type="match status" value="1"/>
</dbReference>
<dbReference type="InterPro" id="IPR018062">
    <property type="entry name" value="HTH_AraC-typ_CS"/>
</dbReference>
<dbReference type="AlphaFoldDB" id="A0A1G8M0Y9"/>
<dbReference type="RefSeq" id="WP_090267545.1">
    <property type="nucleotide sequence ID" value="NZ_FNDS01000013.1"/>
</dbReference>
<dbReference type="InterPro" id="IPR052158">
    <property type="entry name" value="INH-QAR"/>
</dbReference>
<feature type="domain" description="HTH araC/xylS-type" evidence="4">
    <location>
        <begin position="235"/>
        <end position="333"/>
    </location>
</feature>
<dbReference type="InterPro" id="IPR002818">
    <property type="entry name" value="DJ-1/PfpI"/>
</dbReference>
<sequence>MASAAHVLDRERQPDVVPATGTKTFGFLLIPNFTTIGFASAVETLRMANLAARRPLYRTLQIAADLEAVRASNGMRVMPDHSIDDAPRLDALFVVGSNPIPTKPDRHLLDWLRKLARQGVPLGGICTGSHLLASAGLLKDYRCTIHWEDLDQLKERFPGIVISNQLYELDRDRYTCSGGTAAMDMTLQLIAREANGVEIATRAAELLLCDRMRGSREQQRIPLRQKLGSAQPKLSQVVAIMEANIEEPLELDELAQLNEVSVRQLERLFHKYLQRTPSQYYLELRLNRARDLLLRSEAQIREIALSCGFASPAHFSKCYSRFFGCSPRGERKQSPLRCQSA</sequence>
<dbReference type="GO" id="GO:0003700">
    <property type="term" value="F:DNA-binding transcription factor activity"/>
    <property type="evidence" value="ECO:0007669"/>
    <property type="project" value="InterPro"/>
</dbReference>
<keyword evidence="1" id="KW-0805">Transcription regulation</keyword>
<dbReference type="Proteomes" id="UP000199636">
    <property type="component" value="Unassembled WGS sequence"/>
</dbReference>
<dbReference type="Gene3D" id="3.40.50.880">
    <property type="match status" value="1"/>
</dbReference>
<dbReference type="PROSITE" id="PS01124">
    <property type="entry name" value="HTH_ARAC_FAMILY_2"/>
    <property type="match status" value="1"/>
</dbReference>
<protein>
    <submittedName>
        <fullName evidence="5">Transcriptional regulator GlxA family, contains an amidase domain and an AraC-type DNA-binding HTH domain</fullName>
    </submittedName>
</protein>
<keyword evidence="2 5" id="KW-0238">DNA-binding</keyword>
<dbReference type="PANTHER" id="PTHR43130:SF3">
    <property type="entry name" value="HTH-TYPE TRANSCRIPTIONAL REGULATOR RV1931C"/>
    <property type="match status" value="1"/>
</dbReference>
<organism evidence="5 6">
    <name type="scientific">Pseudomonas panipatensis</name>
    <dbReference type="NCBI Taxonomy" id="428992"/>
    <lineage>
        <taxon>Bacteria</taxon>
        <taxon>Pseudomonadati</taxon>
        <taxon>Pseudomonadota</taxon>
        <taxon>Gammaproteobacteria</taxon>
        <taxon>Pseudomonadales</taxon>
        <taxon>Pseudomonadaceae</taxon>
        <taxon>Pseudomonas</taxon>
    </lineage>
</organism>